<dbReference type="InterPro" id="IPR036056">
    <property type="entry name" value="Fibrinogen-like_C"/>
</dbReference>
<keyword evidence="3" id="KW-1185">Reference proteome</keyword>
<dbReference type="OrthoDB" id="7735550at2759"/>
<dbReference type="SMART" id="SM00186">
    <property type="entry name" value="FBG"/>
    <property type="match status" value="1"/>
</dbReference>
<comment type="caution">
    <text evidence="2">The sequence shown here is derived from an EMBL/GenBank/DDBJ whole genome shotgun (WGS) entry which is preliminary data.</text>
</comment>
<feature type="non-terminal residue" evidence="2">
    <location>
        <position position="163"/>
    </location>
</feature>
<dbReference type="GO" id="GO:0005615">
    <property type="term" value="C:extracellular space"/>
    <property type="evidence" value="ECO:0007669"/>
    <property type="project" value="TreeGrafter"/>
</dbReference>
<sequence length="163" mass="18380">SPSGIYIIQPIGQQTSMVYCEMSGCLGLKDRGCTVIQRNQQSSVIFSDKPYKYGFGNVHTEFWLGTEYVHQITRQKVYQIRFVIWDASNNMKFADYNLFSLGDESQYCNKLGAHSGSAEDAMASKGGTTMHDNMKFSAEDWDLDICLGNCATSSRDGWWYLAC</sequence>
<evidence type="ECO:0000313" key="3">
    <source>
        <dbReference type="Proteomes" id="UP000572057"/>
    </source>
</evidence>
<gene>
    <name evidence="2" type="primary">Fgl1l_2</name>
    <name evidence="2" type="ORF">LOCOCH_R04941</name>
</gene>
<dbReference type="PROSITE" id="PS51406">
    <property type="entry name" value="FIBRINOGEN_C_2"/>
    <property type="match status" value="1"/>
</dbReference>
<dbReference type="PANTHER" id="PTHR19143">
    <property type="entry name" value="FIBRINOGEN/TENASCIN/ANGIOPOEITIN"/>
    <property type="match status" value="1"/>
</dbReference>
<evidence type="ECO:0000313" key="2">
    <source>
        <dbReference type="EMBL" id="NXO42334.1"/>
    </source>
</evidence>
<feature type="domain" description="Fibrinogen C-terminal" evidence="1">
    <location>
        <begin position="1"/>
        <end position="163"/>
    </location>
</feature>
<dbReference type="Gene3D" id="3.90.215.10">
    <property type="entry name" value="Gamma Fibrinogen, chain A, domain 1"/>
    <property type="match status" value="1"/>
</dbReference>
<name>A0A7L1S627_9PASS</name>
<dbReference type="InterPro" id="IPR050373">
    <property type="entry name" value="Fibrinogen_C-term_domain"/>
</dbReference>
<dbReference type="PANTHER" id="PTHR19143:SF438">
    <property type="entry name" value="FIBRINOGEN C-TERMINAL DOMAIN-CONTAINING PROTEIN"/>
    <property type="match status" value="1"/>
</dbReference>
<dbReference type="AlphaFoldDB" id="A0A7L1S627"/>
<feature type="non-terminal residue" evidence="2">
    <location>
        <position position="1"/>
    </location>
</feature>
<organism evidence="2 3">
    <name type="scientific">Helopsaltes ochotensis</name>
    <name type="common">Middendorff's grasshopper-warbler</name>
    <dbReference type="NCBI Taxonomy" id="3150915"/>
    <lineage>
        <taxon>Eukaryota</taxon>
        <taxon>Metazoa</taxon>
        <taxon>Chordata</taxon>
        <taxon>Craniata</taxon>
        <taxon>Vertebrata</taxon>
        <taxon>Euteleostomi</taxon>
        <taxon>Archelosauria</taxon>
        <taxon>Archosauria</taxon>
        <taxon>Dinosauria</taxon>
        <taxon>Saurischia</taxon>
        <taxon>Theropoda</taxon>
        <taxon>Coelurosauria</taxon>
        <taxon>Aves</taxon>
        <taxon>Neognathae</taxon>
        <taxon>Neoaves</taxon>
        <taxon>Telluraves</taxon>
        <taxon>Australaves</taxon>
        <taxon>Passeriformes</taxon>
        <taxon>Sylvioidea</taxon>
        <taxon>Locustellidae</taxon>
        <taxon>Helopsaltes</taxon>
    </lineage>
</organism>
<evidence type="ECO:0000259" key="1">
    <source>
        <dbReference type="PROSITE" id="PS51406"/>
    </source>
</evidence>
<accession>A0A7L1S627</accession>
<dbReference type="Proteomes" id="UP000572057">
    <property type="component" value="Unassembled WGS sequence"/>
</dbReference>
<dbReference type="EMBL" id="VXBM01000917">
    <property type="protein sequence ID" value="NXO42334.1"/>
    <property type="molecule type" value="Genomic_DNA"/>
</dbReference>
<dbReference type="InterPro" id="IPR002181">
    <property type="entry name" value="Fibrinogen_a/b/g_C_dom"/>
</dbReference>
<protein>
    <submittedName>
        <fullName evidence="2">FGL1L protein</fullName>
    </submittedName>
</protein>
<dbReference type="Pfam" id="PF00147">
    <property type="entry name" value="Fibrinogen_C"/>
    <property type="match status" value="1"/>
</dbReference>
<reference evidence="3" key="1">
    <citation type="submission" date="2019-09" db="EMBL/GenBank/DDBJ databases">
        <title>Bird 10,000 Genomes (B10K) Project - Family phase.</title>
        <authorList>
            <person name="Zhang G."/>
        </authorList>
    </citation>
    <scope>NUCLEOTIDE SEQUENCE [LARGE SCALE GENOMIC DNA]</scope>
</reference>
<dbReference type="SUPFAM" id="SSF56496">
    <property type="entry name" value="Fibrinogen C-terminal domain-like"/>
    <property type="match status" value="1"/>
</dbReference>
<proteinExistence type="predicted"/>
<dbReference type="InterPro" id="IPR014716">
    <property type="entry name" value="Fibrinogen_a/b/g_C_1"/>
</dbReference>